<evidence type="ECO:0000256" key="1">
    <source>
        <dbReference type="SAM" id="Phobius"/>
    </source>
</evidence>
<protein>
    <submittedName>
        <fullName evidence="2">Uncharacterized protein</fullName>
    </submittedName>
</protein>
<keyword evidence="1" id="KW-0812">Transmembrane</keyword>
<dbReference type="KEGG" id="bgh:BDBG_16960"/>
<feature type="transmembrane region" description="Helical" evidence="1">
    <location>
        <begin position="43"/>
        <end position="69"/>
    </location>
</feature>
<feature type="transmembrane region" description="Helical" evidence="1">
    <location>
        <begin position="164"/>
        <end position="193"/>
    </location>
</feature>
<name>A0A179ULK9_BLAGS</name>
<evidence type="ECO:0000313" key="2">
    <source>
        <dbReference type="EMBL" id="OAT08118.1"/>
    </source>
</evidence>
<feature type="transmembrane region" description="Helical" evidence="1">
    <location>
        <begin position="123"/>
        <end position="144"/>
    </location>
</feature>
<dbReference type="EMBL" id="GG657454">
    <property type="protein sequence ID" value="OAT08118.1"/>
    <property type="molecule type" value="Genomic_DNA"/>
</dbReference>
<sequence>LSLIQLVFCLHSHKETFTILYYTFTNFFHSSIIIIIIERYYLIQDFCLFFCLTSSIHLSITLYTFLIMISHSYNKHYHSTYIRQFVSKSSCIDRFISVDDSEHLNIKSLIENLKNMIMKKLSVLYVTESSVLSSTLSISFSATFSRSSTLVSVSDSPAPAISVLIILTFTTSASATSALSVSATASTFITSSFHFKEILYRLNELYFSVCILSFFLLISRTIYYTKTVKDICVFRNRNMNVILFYIYRCETYTS</sequence>
<dbReference type="RefSeq" id="XP_031578130.1">
    <property type="nucleotide sequence ID" value="XM_031724798.1"/>
</dbReference>
<proteinExistence type="predicted"/>
<keyword evidence="1" id="KW-0472">Membrane</keyword>
<keyword evidence="3" id="KW-1185">Reference proteome</keyword>
<organism evidence="2 3">
    <name type="scientific">Blastomyces gilchristii (strain SLH14081)</name>
    <name type="common">Blastomyces dermatitidis</name>
    <dbReference type="NCBI Taxonomy" id="559298"/>
    <lineage>
        <taxon>Eukaryota</taxon>
        <taxon>Fungi</taxon>
        <taxon>Dikarya</taxon>
        <taxon>Ascomycota</taxon>
        <taxon>Pezizomycotina</taxon>
        <taxon>Eurotiomycetes</taxon>
        <taxon>Eurotiomycetidae</taxon>
        <taxon>Onygenales</taxon>
        <taxon>Ajellomycetaceae</taxon>
        <taxon>Blastomyces</taxon>
    </lineage>
</organism>
<evidence type="ECO:0000313" key="3">
    <source>
        <dbReference type="Proteomes" id="UP000002038"/>
    </source>
</evidence>
<feature type="transmembrane region" description="Helical" evidence="1">
    <location>
        <begin position="205"/>
        <end position="224"/>
    </location>
</feature>
<gene>
    <name evidence="2" type="ORF">BDBG_16960</name>
</gene>
<keyword evidence="1" id="KW-1133">Transmembrane helix</keyword>
<accession>A0A179ULK9</accession>
<dbReference type="GeneID" id="42528885"/>
<feature type="transmembrane region" description="Helical" evidence="1">
    <location>
        <begin position="19"/>
        <end position="37"/>
    </location>
</feature>
<reference evidence="3" key="1">
    <citation type="journal article" date="2015" name="PLoS Genet.">
        <title>The dynamic genome and transcriptome of the human fungal pathogen Blastomyces and close relative Emmonsia.</title>
        <authorList>
            <person name="Munoz J.F."/>
            <person name="Gauthier G.M."/>
            <person name="Desjardins C.A."/>
            <person name="Gallo J.E."/>
            <person name="Holder J."/>
            <person name="Sullivan T.D."/>
            <person name="Marty A.J."/>
            <person name="Carmen J.C."/>
            <person name="Chen Z."/>
            <person name="Ding L."/>
            <person name="Gujja S."/>
            <person name="Magrini V."/>
            <person name="Misas E."/>
            <person name="Mitreva M."/>
            <person name="Priest M."/>
            <person name="Saif S."/>
            <person name="Whiston E.A."/>
            <person name="Young S."/>
            <person name="Zeng Q."/>
            <person name="Goldman W.E."/>
            <person name="Mardis E.R."/>
            <person name="Taylor J.W."/>
            <person name="McEwen J.G."/>
            <person name="Clay O.K."/>
            <person name="Klein B.S."/>
            <person name="Cuomo C.A."/>
        </authorList>
    </citation>
    <scope>NUCLEOTIDE SEQUENCE [LARGE SCALE GENOMIC DNA]</scope>
    <source>
        <strain evidence="3">SLH14081</strain>
    </source>
</reference>
<dbReference type="VEuPathDB" id="FungiDB:BDBG_16960"/>
<feature type="non-terminal residue" evidence="2">
    <location>
        <position position="1"/>
    </location>
</feature>
<dbReference type="AlphaFoldDB" id="A0A179ULK9"/>
<feature type="non-terminal residue" evidence="2">
    <location>
        <position position="254"/>
    </location>
</feature>
<dbReference type="Proteomes" id="UP000002038">
    <property type="component" value="Unassembled WGS sequence"/>
</dbReference>